<dbReference type="InterPro" id="IPR036938">
    <property type="entry name" value="PAP2/HPO_sf"/>
</dbReference>
<evidence type="ECO:0000313" key="3">
    <source>
        <dbReference type="EMBL" id="GHO89906.1"/>
    </source>
</evidence>
<dbReference type="EMBL" id="BNJJ01000053">
    <property type="protein sequence ID" value="GHO89906.1"/>
    <property type="molecule type" value="Genomic_DNA"/>
</dbReference>
<feature type="transmembrane region" description="Helical" evidence="1">
    <location>
        <begin position="95"/>
        <end position="116"/>
    </location>
</feature>
<keyword evidence="1" id="KW-0812">Transmembrane</keyword>
<protein>
    <recommendedName>
        <fullName evidence="2">Phosphatidic acid phosphatase type 2/haloperoxidase domain-containing protein</fullName>
    </recommendedName>
</protein>
<dbReference type="SUPFAM" id="SSF48317">
    <property type="entry name" value="Acid phosphatase/Vanadium-dependent haloperoxidase"/>
    <property type="match status" value="1"/>
</dbReference>
<feature type="transmembrane region" description="Helical" evidence="1">
    <location>
        <begin position="190"/>
        <end position="209"/>
    </location>
</feature>
<keyword evidence="4" id="KW-1185">Reference proteome</keyword>
<gene>
    <name evidence="3" type="ORF">KSZ_79120</name>
</gene>
<dbReference type="Gene3D" id="1.20.144.10">
    <property type="entry name" value="Phosphatidic acid phosphatase type 2/haloperoxidase"/>
    <property type="match status" value="1"/>
</dbReference>
<dbReference type="Proteomes" id="UP000635565">
    <property type="component" value="Unassembled WGS sequence"/>
</dbReference>
<comment type="caution">
    <text evidence="3">The sequence shown here is derived from an EMBL/GenBank/DDBJ whole genome shotgun (WGS) entry which is preliminary data.</text>
</comment>
<proteinExistence type="predicted"/>
<keyword evidence="1" id="KW-0472">Membrane</keyword>
<feature type="domain" description="Phosphatidic acid phosphatase type 2/haloperoxidase" evidence="2">
    <location>
        <begin position="96"/>
        <end position="255"/>
    </location>
</feature>
<organism evidence="3 4">
    <name type="scientific">Dictyobacter formicarum</name>
    <dbReference type="NCBI Taxonomy" id="2778368"/>
    <lineage>
        <taxon>Bacteria</taxon>
        <taxon>Bacillati</taxon>
        <taxon>Chloroflexota</taxon>
        <taxon>Ktedonobacteria</taxon>
        <taxon>Ktedonobacterales</taxon>
        <taxon>Dictyobacteraceae</taxon>
        <taxon>Dictyobacter</taxon>
    </lineage>
</organism>
<dbReference type="InterPro" id="IPR000326">
    <property type="entry name" value="PAP2/HPO"/>
</dbReference>
<reference evidence="3 4" key="1">
    <citation type="journal article" date="2021" name="Int. J. Syst. Evol. Microbiol.">
        <title>Reticulibacter mediterranei gen. nov., sp. nov., within the new family Reticulibacteraceae fam. nov., and Ktedonospora formicarum gen. nov., sp. nov., Ktedonobacter robiniae sp. nov., Dictyobacter formicarum sp. nov. and Dictyobacter arantiisoli sp. nov., belonging to the class Ktedonobacteria.</title>
        <authorList>
            <person name="Yabe S."/>
            <person name="Zheng Y."/>
            <person name="Wang C.M."/>
            <person name="Sakai Y."/>
            <person name="Abe K."/>
            <person name="Yokota A."/>
            <person name="Donadio S."/>
            <person name="Cavaletti L."/>
            <person name="Monciardini P."/>
        </authorList>
    </citation>
    <scope>NUCLEOTIDE SEQUENCE [LARGE SCALE GENOMIC DNA]</scope>
    <source>
        <strain evidence="3 4">SOSP1-9</strain>
    </source>
</reference>
<evidence type="ECO:0000313" key="4">
    <source>
        <dbReference type="Proteomes" id="UP000635565"/>
    </source>
</evidence>
<evidence type="ECO:0000259" key="2">
    <source>
        <dbReference type="Pfam" id="PF01569"/>
    </source>
</evidence>
<feature type="transmembrane region" description="Helical" evidence="1">
    <location>
        <begin position="71"/>
        <end position="88"/>
    </location>
</feature>
<evidence type="ECO:0000256" key="1">
    <source>
        <dbReference type="SAM" id="Phobius"/>
    </source>
</evidence>
<sequence>MQTRVPSQKYASAFPWFMVAVGAGIAFLIYTAIYASGVLDQSTLAIERWLLWRPITRLDCSFYEWRHLGEAQATAVVLLILSGLCILAGHKKRILIYLLLLLCISVGFELGGKMMFAQQMPPSLRSGMTVLTCPQMADQPLSVQVSAGLGLLGQVPDPPRKQVSWARDVAQMPIDPRMGDSENSFPGGHATRWCLAGLLLAWITARYLRPRFLARILAVVFTIGSFLGGFMQFYIGVHFITDTIAGYLLGIALGCCGIGFLLLTEKDRVPRATTTHPEHLPGGDTTIGLLRK</sequence>
<dbReference type="Pfam" id="PF01569">
    <property type="entry name" value="PAP2"/>
    <property type="match status" value="1"/>
</dbReference>
<accession>A0ABQ3VX83</accession>
<name>A0ABQ3VX83_9CHLR</name>
<dbReference type="RefSeq" id="WP_201367467.1">
    <property type="nucleotide sequence ID" value="NZ_BNJJ01000053.1"/>
</dbReference>
<keyword evidence="1" id="KW-1133">Transmembrane helix</keyword>
<feature type="transmembrane region" description="Helical" evidence="1">
    <location>
        <begin position="12"/>
        <end position="33"/>
    </location>
</feature>
<feature type="transmembrane region" description="Helical" evidence="1">
    <location>
        <begin position="216"/>
        <end position="237"/>
    </location>
</feature>
<feature type="transmembrane region" description="Helical" evidence="1">
    <location>
        <begin position="243"/>
        <end position="263"/>
    </location>
</feature>